<evidence type="ECO:0000256" key="2">
    <source>
        <dbReference type="ARBA" id="ARBA00022737"/>
    </source>
</evidence>
<dbReference type="InterPro" id="IPR000413">
    <property type="entry name" value="Integrin_alpha"/>
</dbReference>
<dbReference type="Pfam" id="PF00089">
    <property type="entry name" value="Trypsin"/>
    <property type="match status" value="1"/>
</dbReference>
<dbReference type="PROSITE" id="PS51470">
    <property type="entry name" value="FG_GAP"/>
    <property type="match status" value="7"/>
</dbReference>
<gene>
    <name evidence="7" type="ORF">GCM10012284_48390</name>
</gene>
<dbReference type="Pfam" id="PF01839">
    <property type="entry name" value="FG-GAP"/>
    <property type="match status" value="6"/>
</dbReference>
<keyword evidence="8" id="KW-1185">Reference proteome</keyword>
<evidence type="ECO:0000313" key="7">
    <source>
        <dbReference type="EMBL" id="GGL08212.1"/>
    </source>
</evidence>
<name>A0A8J3FQL3_9ACTN</name>
<dbReference type="InterPro" id="IPR013517">
    <property type="entry name" value="FG-GAP"/>
</dbReference>
<dbReference type="InterPro" id="IPR013519">
    <property type="entry name" value="Int_alpha_beta-p"/>
</dbReference>
<proteinExistence type="predicted"/>
<sequence>MGFVLSGLGRAGVVVAAGVAVVAAGSTVARASGGPAAPDSLDFVARIEIGVPGTADARACTGVLVRPRVLVTARECVVSADHPDPAAGSALRITATFAGGDPLRVVDVHPDLTDDLSAVVLARPATVEPVPLGAAAQAGETLTAAGFGRTAHEWVPDQPHAVSFDVSAAAAGRVDLALDESSDAGLCRGDAGAPLLRESADGPELVAVATAAYQRGCFGETDTDGDAIAAPGVALASLPSATTDPFDQLTLSPTDSGTAPAEDAQFGAAVAAADFNKDGYADVAIGSPRGRTGSSGDVPSGTVTVFAGGANGPATGKRLVQTMFNASDEAGDRFGAALATGDFNKDGYMDLAVGTPDEEIGTIKAGAIAIFFGSASGLGSPKGIDQNDIGRTDLAGDRFGASLAAGDFNGDGITDLAVGAPGKVIGGRRSGEVTVLKGSTSGLKLGWIVDQSATNGANEEGDLFGESLAAGNVLGAKTGTVYSDLVIGVPGEAPGSNPRSGMVYVVPGSANGPTSGAIGITQSNSGTGANEDGDQVGAAVATADFNSDGWADVAIGVPGESPRSDPRAGSLTVVSGGSSAVSTGFYLEEVSVPGGDNQEGDRFGSVFGTGDFTGDGYADLLVGAPGRTGDAGRVYSFVGGPVSASRPNSLTPAGIIRQQDVFGTDEPGDLFGAALALGDLNKDGKADAVVGSPGEGAPSEPDAGMVTTLSRLTGTP</sequence>
<dbReference type="InterPro" id="IPR001254">
    <property type="entry name" value="Trypsin_dom"/>
</dbReference>
<protein>
    <submittedName>
        <fullName evidence="7">Esterase</fullName>
    </submittedName>
</protein>
<keyword evidence="4" id="KW-0325">Glycoprotein</keyword>
<feature type="region of interest" description="Disordered" evidence="5">
    <location>
        <begin position="690"/>
        <end position="716"/>
    </location>
</feature>
<dbReference type="Gene3D" id="2.40.10.10">
    <property type="entry name" value="Trypsin-like serine proteases"/>
    <property type="match status" value="1"/>
</dbReference>
<dbReference type="PANTHER" id="PTHR23221">
    <property type="entry name" value="GLYCOSYLPHOSPHATIDYLINOSITOL PHOSPHOLIPASE D"/>
    <property type="match status" value="1"/>
</dbReference>
<feature type="compositionally biased region" description="Polar residues" evidence="5">
    <location>
        <begin position="707"/>
        <end position="716"/>
    </location>
</feature>
<feature type="domain" description="Peptidase S1" evidence="6">
    <location>
        <begin position="22"/>
        <end position="217"/>
    </location>
</feature>
<evidence type="ECO:0000313" key="8">
    <source>
        <dbReference type="Proteomes" id="UP000656042"/>
    </source>
</evidence>
<dbReference type="PANTHER" id="PTHR23221:SF7">
    <property type="entry name" value="PHOSPHATIDYLINOSITOL-GLYCAN-SPECIFIC PHOSPHOLIPASE D"/>
    <property type="match status" value="1"/>
</dbReference>
<dbReference type="SUPFAM" id="SSF69318">
    <property type="entry name" value="Integrin alpha N-terminal domain"/>
    <property type="match status" value="2"/>
</dbReference>
<evidence type="ECO:0000256" key="4">
    <source>
        <dbReference type="ARBA" id="ARBA00023180"/>
    </source>
</evidence>
<comment type="caution">
    <text evidence="7">The sequence shown here is derived from an EMBL/GenBank/DDBJ whole genome shotgun (WGS) entry which is preliminary data.</text>
</comment>
<dbReference type="InterPro" id="IPR043504">
    <property type="entry name" value="Peptidase_S1_PA_chymotrypsin"/>
</dbReference>
<dbReference type="InterPro" id="IPR009003">
    <property type="entry name" value="Peptidase_S1_PA"/>
</dbReference>
<dbReference type="GO" id="GO:0004252">
    <property type="term" value="F:serine-type endopeptidase activity"/>
    <property type="evidence" value="ECO:0007669"/>
    <property type="project" value="InterPro"/>
</dbReference>
<dbReference type="Gene3D" id="2.130.10.130">
    <property type="entry name" value="Integrin alpha, N-terminal"/>
    <property type="match status" value="3"/>
</dbReference>
<evidence type="ECO:0000256" key="1">
    <source>
        <dbReference type="ARBA" id="ARBA00022729"/>
    </source>
</evidence>
<dbReference type="AlphaFoldDB" id="A0A8J3FQL3"/>
<dbReference type="SUPFAM" id="SSF50494">
    <property type="entry name" value="Trypsin-like serine proteases"/>
    <property type="match status" value="1"/>
</dbReference>
<organism evidence="7 8">
    <name type="scientific">Mangrovihabitans endophyticus</name>
    <dbReference type="NCBI Taxonomy" id="1751298"/>
    <lineage>
        <taxon>Bacteria</taxon>
        <taxon>Bacillati</taxon>
        <taxon>Actinomycetota</taxon>
        <taxon>Actinomycetes</taxon>
        <taxon>Micromonosporales</taxon>
        <taxon>Micromonosporaceae</taxon>
        <taxon>Mangrovihabitans</taxon>
    </lineage>
</organism>
<evidence type="ECO:0000256" key="5">
    <source>
        <dbReference type="SAM" id="MobiDB-lite"/>
    </source>
</evidence>
<dbReference type="EMBL" id="BMMX01000029">
    <property type="protein sequence ID" value="GGL08212.1"/>
    <property type="molecule type" value="Genomic_DNA"/>
</dbReference>
<dbReference type="GO" id="GO:0007155">
    <property type="term" value="P:cell adhesion"/>
    <property type="evidence" value="ECO:0007669"/>
    <property type="project" value="InterPro"/>
</dbReference>
<evidence type="ECO:0000259" key="6">
    <source>
        <dbReference type="PROSITE" id="PS50240"/>
    </source>
</evidence>
<dbReference type="InterPro" id="IPR028994">
    <property type="entry name" value="Integrin_alpha_N"/>
</dbReference>
<reference evidence="7" key="1">
    <citation type="journal article" date="2014" name="Int. J. Syst. Evol. Microbiol.">
        <title>Complete genome sequence of Corynebacterium casei LMG S-19264T (=DSM 44701T), isolated from a smear-ripened cheese.</title>
        <authorList>
            <consortium name="US DOE Joint Genome Institute (JGI-PGF)"/>
            <person name="Walter F."/>
            <person name="Albersmeier A."/>
            <person name="Kalinowski J."/>
            <person name="Ruckert C."/>
        </authorList>
    </citation>
    <scope>NUCLEOTIDE SEQUENCE</scope>
    <source>
        <strain evidence="7">CGMCC 4.7299</strain>
    </source>
</reference>
<evidence type="ECO:0000256" key="3">
    <source>
        <dbReference type="ARBA" id="ARBA00022801"/>
    </source>
</evidence>
<keyword evidence="1" id="KW-0732">Signal</keyword>
<keyword evidence="3" id="KW-0378">Hydrolase</keyword>
<dbReference type="SMART" id="SM00191">
    <property type="entry name" value="Int_alpha"/>
    <property type="match status" value="7"/>
</dbReference>
<reference evidence="7" key="2">
    <citation type="submission" date="2020-09" db="EMBL/GenBank/DDBJ databases">
        <authorList>
            <person name="Sun Q."/>
            <person name="Zhou Y."/>
        </authorList>
    </citation>
    <scope>NUCLEOTIDE SEQUENCE</scope>
    <source>
        <strain evidence="7">CGMCC 4.7299</strain>
    </source>
</reference>
<dbReference type="GO" id="GO:0006508">
    <property type="term" value="P:proteolysis"/>
    <property type="evidence" value="ECO:0007669"/>
    <property type="project" value="InterPro"/>
</dbReference>
<dbReference type="Proteomes" id="UP000656042">
    <property type="component" value="Unassembled WGS sequence"/>
</dbReference>
<dbReference type="PROSITE" id="PS50240">
    <property type="entry name" value="TRYPSIN_DOM"/>
    <property type="match status" value="1"/>
</dbReference>
<keyword evidence="2" id="KW-0677">Repeat</keyword>
<accession>A0A8J3FQL3</accession>
<dbReference type="PRINTS" id="PR01185">
    <property type="entry name" value="INTEGRINA"/>
</dbReference>
<dbReference type="GO" id="GO:0008305">
    <property type="term" value="C:integrin complex"/>
    <property type="evidence" value="ECO:0007669"/>
    <property type="project" value="InterPro"/>
</dbReference>